<evidence type="ECO:0000256" key="1">
    <source>
        <dbReference type="SAM" id="MobiDB-lite"/>
    </source>
</evidence>
<dbReference type="RefSeq" id="XP_040768448.1">
    <property type="nucleotide sequence ID" value="XM_040902107.1"/>
</dbReference>
<feature type="compositionally biased region" description="Low complexity" evidence="1">
    <location>
        <begin position="427"/>
        <end position="436"/>
    </location>
</feature>
<dbReference type="STRING" id="1314785.A0A165GRJ7"/>
<feature type="region of interest" description="Disordered" evidence="1">
    <location>
        <begin position="395"/>
        <end position="528"/>
    </location>
</feature>
<reference evidence="3 4" key="1">
    <citation type="journal article" date="2016" name="Mol. Biol. Evol.">
        <title>Comparative Genomics of Early-Diverging Mushroom-Forming Fungi Provides Insights into the Origins of Lignocellulose Decay Capabilities.</title>
        <authorList>
            <person name="Nagy L.G."/>
            <person name="Riley R."/>
            <person name="Tritt A."/>
            <person name="Adam C."/>
            <person name="Daum C."/>
            <person name="Floudas D."/>
            <person name="Sun H."/>
            <person name="Yadav J.S."/>
            <person name="Pangilinan J."/>
            <person name="Larsson K.H."/>
            <person name="Matsuura K."/>
            <person name="Barry K."/>
            <person name="Labutti K."/>
            <person name="Kuo R."/>
            <person name="Ohm R.A."/>
            <person name="Bhattacharya S.S."/>
            <person name="Shirouzu T."/>
            <person name="Yoshinaga Y."/>
            <person name="Martin F.M."/>
            <person name="Grigoriev I.V."/>
            <person name="Hibbett D.S."/>
        </authorList>
    </citation>
    <scope>NUCLEOTIDE SEQUENCE [LARGE SCALE GENOMIC DNA]</scope>
    <source>
        <strain evidence="3 4">93-53</strain>
    </source>
</reference>
<gene>
    <name evidence="3" type="ORF">LAESUDRAFT_346053</name>
</gene>
<evidence type="ECO:0000259" key="2">
    <source>
        <dbReference type="SMART" id="SM00233"/>
    </source>
</evidence>
<feature type="compositionally biased region" description="Low complexity" evidence="1">
    <location>
        <begin position="489"/>
        <end position="503"/>
    </location>
</feature>
<dbReference type="GeneID" id="63819138"/>
<protein>
    <recommendedName>
        <fullName evidence="2">PH domain-containing protein</fullName>
    </recommendedName>
</protein>
<sequence length="983" mass="107824">MSRAYDASSEIFSLYSHPMTRASSVTDDSDPLVTPMDEATIIQGSKSNFSGGKTSGDFVRVRSLSPEPSRCLPRETRLEVLHEVGEPDMEPYGPYFSLPRDPTSTSSGLTRRRTTKELIGRFESMTPGAETRSTDPRTLEQKARPGAYPAIEKKEKGRSPLRQSIRNILSVFRKKSSVSYTRPAISEQVDVFSSIPVDSSSRYPPFVQTSKPERIDDSTNFSICTTPLEPAHARHSGSLLHLSPSASPDMHPVWTNCNVTLHSTHILLTWHTHHGNPHTNVISFKACVDVRSLTQLDLDPNERALLPSDAGEMKLFELLFEGRPRETFAAKSVHERATWVSKIWDAILQAQEERTEASSMAAAQIMSEINAAADNLPVTPYRQNIHLSVCETPAATPSSKLNVNRALPSIPTTTSDSPAPRLSLQIPSSTRSSPSPALSPLPRPPTTPTRPSSLLSPSTPTRTQSPSIRNLDQRSMVKQLLAQLERGESPSSPVRSSPASIGSPTPMRARNAADTGSTNPCASPASSVGASSILDSYGGPRVTSSLSAYSDRLTSAPYSPRPLSANSDRLTSEPSSARTPTASNERWRPAMKQSTLHEPSALDTTVISPASRYSTDDTSQIGPPTSADLPASVLQEADPQPSRRPIIRLDTDTSAWKPPVVLRDEPPNPHPDPINIELQSMVKAVGQSVSHLRGQSEVDGTTIKDIRLRVNQILEEIRRRPAQDVQPTVDLSSITEQLETLRSELRTVQQAAPSAAAEPAGLSDMHAKMDKLIAFYDNLEGSHSLSSQREEPSAEINQQIEEILLLLQNAQDQWAKQNEQQTDSVRYLNELNTWLEAFVNHGTSHIESVAAGIQQLCKDLGPIPELAESAEGEEPRSSGTLLGDIRRLLIENQSREEQSTALHASVNGLIAAVQEDLRKNAEARNMLTTESVVGLIDRQRQDHERMLRTLGTAFQRDPWGTVEVRGSDERSYRHQRTNPCRGV</sequence>
<dbReference type="AlphaFoldDB" id="A0A165GRJ7"/>
<dbReference type="SMART" id="SM00233">
    <property type="entry name" value="PH"/>
    <property type="match status" value="1"/>
</dbReference>
<proteinExistence type="predicted"/>
<dbReference type="SUPFAM" id="SSF50729">
    <property type="entry name" value="PH domain-like"/>
    <property type="match status" value="1"/>
</dbReference>
<dbReference type="EMBL" id="KV427608">
    <property type="protein sequence ID" value="KZT10708.1"/>
    <property type="molecule type" value="Genomic_DNA"/>
</dbReference>
<evidence type="ECO:0000313" key="4">
    <source>
        <dbReference type="Proteomes" id="UP000076871"/>
    </source>
</evidence>
<feature type="region of interest" description="Disordered" evidence="1">
    <location>
        <begin position="553"/>
        <end position="630"/>
    </location>
</feature>
<feature type="compositionally biased region" description="Polar residues" evidence="1">
    <location>
        <begin position="514"/>
        <end position="528"/>
    </location>
</feature>
<name>A0A165GRJ7_9APHY</name>
<evidence type="ECO:0000313" key="3">
    <source>
        <dbReference type="EMBL" id="KZT10708.1"/>
    </source>
</evidence>
<accession>A0A165GRJ7</accession>
<feature type="compositionally biased region" description="Polar residues" evidence="1">
    <location>
        <begin position="592"/>
        <end position="623"/>
    </location>
</feature>
<feature type="compositionally biased region" description="Pro residues" evidence="1">
    <location>
        <begin position="437"/>
        <end position="448"/>
    </location>
</feature>
<dbReference type="Proteomes" id="UP000076871">
    <property type="component" value="Unassembled WGS sequence"/>
</dbReference>
<feature type="compositionally biased region" description="Polar residues" evidence="1">
    <location>
        <begin position="564"/>
        <end position="584"/>
    </location>
</feature>
<feature type="compositionally biased region" description="Low complexity" evidence="1">
    <location>
        <begin position="449"/>
        <end position="467"/>
    </location>
</feature>
<feature type="region of interest" description="Disordered" evidence="1">
    <location>
        <begin position="91"/>
        <end position="111"/>
    </location>
</feature>
<organism evidence="3 4">
    <name type="scientific">Laetiporus sulphureus 93-53</name>
    <dbReference type="NCBI Taxonomy" id="1314785"/>
    <lineage>
        <taxon>Eukaryota</taxon>
        <taxon>Fungi</taxon>
        <taxon>Dikarya</taxon>
        <taxon>Basidiomycota</taxon>
        <taxon>Agaricomycotina</taxon>
        <taxon>Agaricomycetes</taxon>
        <taxon>Polyporales</taxon>
        <taxon>Laetiporus</taxon>
    </lineage>
</organism>
<dbReference type="InParanoid" id="A0A165GRJ7"/>
<dbReference type="OrthoDB" id="2261329at2759"/>
<feature type="domain" description="PH" evidence="2">
    <location>
        <begin position="233"/>
        <end position="350"/>
    </location>
</feature>
<dbReference type="InterPro" id="IPR001849">
    <property type="entry name" value="PH_domain"/>
</dbReference>
<keyword evidence="4" id="KW-1185">Reference proteome</keyword>